<evidence type="ECO:0000313" key="2">
    <source>
        <dbReference type="Proteomes" id="UP000821853"/>
    </source>
</evidence>
<reference evidence="1 2" key="1">
    <citation type="journal article" date="2020" name="Cell">
        <title>Large-Scale Comparative Analyses of Tick Genomes Elucidate Their Genetic Diversity and Vector Capacities.</title>
        <authorList>
            <consortium name="Tick Genome and Microbiome Consortium (TIGMIC)"/>
            <person name="Jia N."/>
            <person name="Wang J."/>
            <person name="Shi W."/>
            <person name="Du L."/>
            <person name="Sun Y."/>
            <person name="Zhan W."/>
            <person name="Jiang J.F."/>
            <person name="Wang Q."/>
            <person name="Zhang B."/>
            <person name="Ji P."/>
            <person name="Bell-Sakyi L."/>
            <person name="Cui X.M."/>
            <person name="Yuan T.T."/>
            <person name="Jiang B.G."/>
            <person name="Yang W.F."/>
            <person name="Lam T.T."/>
            <person name="Chang Q.C."/>
            <person name="Ding S.J."/>
            <person name="Wang X.J."/>
            <person name="Zhu J.G."/>
            <person name="Ruan X.D."/>
            <person name="Zhao L."/>
            <person name="Wei J.T."/>
            <person name="Ye R.Z."/>
            <person name="Que T.C."/>
            <person name="Du C.H."/>
            <person name="Zhou Y.H."/>
            <person name="Cheng J.X."/>
            <person name="Dai P.F."/>
            <person name="Guo W.B."/>
            <person name="Han X.H."/>
            <person name="Huang E.J."/>
            <person name="Li L.F."/>
            <person name="Wei W."/>
            <person name="Gao Y.C."/>
            <person name="Liu J.Z."/>
            <person name="Shao H.Z."/>
            <person name="Wang X."/>
            <person name="Wang C.C."/>
            <person name="Yang T.C."/>
            <person name="Huo Q.B."/>
            <person name="Li W."/>
            <person name="Chen H.Y."/>
            <person name="Chen S.E."/>
            <person name="Zhou L.G."/>
            <person name="Ni X.B."/>
            <person name="Tian J.H."/>
            <person name="Sheng Y."/>
            <person name="Liu T."/>
            <person name="Pan Y.S."/>
            <person name="Xia L.Y."/>
            <person name="Li J."/>
            <person name="Zhao F."/>
            <person name="Cao W.C."/>
        </authorList>
    </citation>
    <scope>NUCLEOTIDE SEQUENCE [LARGE SCALE GENOMIC DNA]</scope>
    <source>
        <strain evidence="1">HaeL-2018</strain>
    </source>
</reference>
<dbReference type="OrthoDB" id="6489574at2759"/>
<sequence length="120" mass="13490">MFSEEFVAKQVPLVSETVQATKAIVTFLKQSGLASQLKQAVRQEVPTRSNSKVSMLKSVCSEFEKIEALLESRNNDIMEGVNKSTLNDLIEILQPFKHASDTLEEENTQHFLWSCSMLPS</sequence>
<comment type="caution">
    <text evidence="1">The sequence shown here is derived from an EMBL/GenBank/DDBJ whole genome shotgun (WGS) entry which is preliminary data.</text>
</comment>
<proteinExistence type="predicted"/>
<evidence type="ECO:0000313" key="1">
    <source>
        <dbReference type="EMBL" id="KAH9378906.1"/>
    </source>
</evidence>
<accession>A0A9J6GTV4</accession>
<dbReference type="AlphaFoldDB" id="A0A9J6GTV4"/>
<dbReference type="Proteomes" id="UP000821853">
    <property type="component" value="Unassembled WGS sequence"/>
</dbReference>
<dbReference type="VEuPathDB" id="VectorBase:HLOH_049016"/>
<name>A0A9J6GTV4_HAELO</name>
<protein>
    <submittedName>
        <fullName evidence="1">Uncharacterized protein</fullName>
    </submittedName>
</protein>
<dbReference type="EMBL" id="JABSTR010000009">
    <property type="protein sequence ID" value="KAH9378906.1"/>
    <property type="molecule type" value="Genomic_DNA"/>
</dbReference>
<organism evidence="1 2">
    <name type="scientific">Haemaphysalis longicornis</name>
    <name type="common">Bush tick</name>
    <dbReference type="NCBI Taxonomy" id="44386"/>
    <lineage>
        <taxon>Eukaryota</taxon>
        <taxon>Metazoa</taxon>
        <taxon>Ecdysozoa</taxon>
        <taxon>Arthropoda</taxon>
        <taxon>Chelicerata</taxon>
        <taxon>Arachnida</taxon>
        <taxon>Acari</taxon>
        <taxon>Parasitiformes</taxon>
        <taxon>Ixodida</taxon>
        <taxon>Ixodoidea</taxon>
        <taxon>Ixodidae</taxon>
        <taxon>Haemaphysalinae</taxon>
        <taxon>Haemaphysalis</taxon>
    </lineage>
</organism>
<keyword evidence="2" id="KW-1185">Reference proteome</keyword>
<gene>
    <name evidence="1" type="ORF">HPB48_013682</name>
</gene>